<dbReference type="PANTHER" id="PTHR42995:SF1">
    <property type="entry name" value="MALONATE DECARBOXYLASE BETA SUBUNIT"/>
    <property type="match status" value="1"/>
</dbReference>
<dbReference type="GO" id="GO:0016740">
    <property type="term" value="F:transferase activity"/>
    <property type="evidence" value="ECO:0007669"/>
    <property type="project" value="UniProtKB-KW"/>
</dbReference>
<dbReference type="InterPro" id="IPR017556">
    <property type="entry name" value="Malonate_beta"/>
</dbReference>
<dbReference type="NCBIfam" id="TIGR03133">
    <property type="entry name" value="malonate_beta"/>
    <property type="match status" value="1"/>
</dbReference>
<evidence type="ECO:0000313" key="5">
    <source>
        <dbReference type="Proteomes" id="UP000198866"/>
    </source>
</evidence>
<keyword evidence="2" id="KW-0472">Membrane</keyword>
<evidence type="ECO:0000256" key="2">
    <source>
        <dbReference type="SAM" id="Phobius"/>
    </source>
</evidence>
<dbReference type="InterPro" id="IPR011762">
    <property type="entry name" value="COA_CT_N"/>
</dbReference>
<keyword evidence="1" id="KW-0808">Transferase</keyword>
<evidence type="ECO:0000256" key="1">
    <source>
        <dbReference type="ARBA" id="ARBA00022679"/>
    </source>
</evidence>
<keyword evidence="2" id="KW-1133">Transmembrane helix</keyword>
<dbReference type="GO" id="GO:0003989">
    <property type="term" value="F:acetyl-CoA carboxylase activity"/>
    <property type="evidence" value="ECO:0007669"/>
    <property type="project" value="TreeGrafter"/>
</dbReference>
<dbReference type="NCBIfam" id="NF005530">
    <property type="entry name" value="PRK07189.1"/>
    <property type="match status" value="1"/>
</dbReference>
<evidence type="ECO:0000313" key="4">
    <source>
        <dbReference type="EMBL" id="SEK08219.1"/>
    </source>
</evidence>
<dbReference type="GO" id="GO:0005975">
    <property type="term" value="P:carbohydrate metabolic process"/>
    <property type="evidence" value="ECO:0007669"/>
    <property type="project" value="InterPro"/>
</dbReference>
<keyword evidence="5" id="KW-1185">Reference proteome</keyword>
<dbReference type="GO" id="GO:2001295">
    <property type="term" value="P:malonyl-CoA biosynthetic process"/>
    <property type="evidence" value="ECO:0007669"/>
    <property type="project" value="TreeGrafter"/>
</dbReference>
<proteinExistence type="predicted"/>
<dbReference type="PROSITE" id="PS50980">
    <property type="entry name" value="COA_CT_NTER"/>
    <property type="match status" value="1"/>
</dbReference>
<dbReference type="RefSeq" id="WP_090872884.1">
    <property type="nucleotide sequence ID" value="NZ_FNYE01000040.1"/>
</dbReference>
<dbReference type="Proteomes" id="UP000198866">
    <property type="component" value="Unassembled WGS sequence"/>
</dbReference>
<dbReference type="InterPro" id="IPR034733">
    <property type="entry name" value="AcCoA_carboxyl_beta"/>
</dbReference>
<dbReference type="PANTHER" id="PTHR42995">
    <property type="entry name" value="ACETYL-COENZYME A CARBOXYLASE CARBOXYL TRANSFERASE SUBUNIT BETA, CHLOROPLASTIC"/>
    <property type="match status" value="1"/>
</dbReference>
<name>A0A1H7E2K4_9BURK</name>
<dbReference type="Pfam" id="PF01039">
    <property type="entry name" value="Carboxyl_trans"/>
    <property type="match status" value="1"/>
</dbReference>
<feature type="domain" description="CoA carboxyltransferase N-terminal" evidence="3">
    <location>
        <begin position="1"/>
        <end position="253"/>
    </location>
</feature>
<dbReference type="Gene3D" id="3.90.226.10">
    <property type="entry name" value="2-enoyl-CoA Hydratase, Chain A, domain 1"/>
    <property type="match status" value="1"/>
</dbReference>
<dbReference type="STRING" id="667676.SAMN05192539_104056"/>
<evidence type="ECO:0000259" key="3">
    <source>
        <dbReference type="PROSITE" id="PS50980"/>
    </source>
</evidence>
<dbReference type="GO" id="GO:0006633">
    <property type="term" value="P:fatty acid biosynthetic process"/>
    <property type="evidence" value="ECO:0007669"/>
    <property type="project" value="TreeGrafter"/>
</dbReference>
<accession>A0A1H7E2K4</accession>
<keyword evidence="2" id="KW-0812">Transmembrane</keyword>
<gene>
    <name evidence="4" type="ORF">SAMN05192539_104056</name>
</gene>
<dbReference type="OrthoDB" id="5502755at2"/>
<dbReference type="SUPFAM" id="SSF52096">
    <property type="entry name" value="ClpP/crotonase"/>
    <property type="match status" value="1"/>
</dbReference>
<sequence>MSTMTTPAAPALTLRDSFIELPARERARALFDEGTFRELLGPFDRIESPWLPLQGIVCQADDGAVIARGTIDGEPAVIAAIESAFQGGSIGEVSGSKIAAALELALRDCERGKIVRPVVLFETGGVRLQEANLGLAVIAEIQAAIVALRRHVPVVGVIAGMVGCFGGMSLAAALCSYLIATKQGRLGMNGPEVIEQEAGIEELDASDRRRVWQMIGGEQRAATGLADALVDDDAHAIRAAIRDAFTRGVPAAHRSEQVSVYLERLARIDPDNVSPETMRGVFNANAMANAAGAPRKEQ</sequence>
<organism evidence="4 5">
    <name type="scientific">Paraburkholderia diazotrophica</name>
    <dbReference type="NCBI Taxonomy" id="667676"/>
    <lineage>
        <taxon>Bacteria</taxon>
        <taxon>Pseudomonadati</taxon>
        <taxon>Pseudomonadota</taxon>
        <taxon>Betaproteobacteria</taxon>
        <taxon>Burkholderiales</taxon>
        <taxon>Burkholderiaceae</taxon>
        <taxon>Paraburkholderia</taxon>
    </lineage>
</organism>
<dbReference type="GO" id="GO:0016831">
    <property type="term" value="F:carboxy-lyase activity"/>
    <property type="evidence" value="ECO:0007669"/>
    <property type="project" value="InterPro"/>
</dbReference>
<feature type="transmembrane region" description="Helical" evidence="2">
    <location>
        <begin position="154"/>
        <end position="180"/>
    </location>
</feature>
<dbReference type="AlphaFoldDB" id="A0A1H7E2K4"/>
<dbReference type="EMBL" id="FNYE01000040">
    <property type="protein sequence ID" value="SEK08219.1"/>
    <property type="molecule type" value="Genomic_DNA"/>
</dbReference>
<dbReference type="InterPro" id="IPR029045">
    <property type="entry name" value="ClpP/crotonase-like_dom_sf"/>
</dbReference>
<reference evidence="5" key="1">
    <citation type="submission" date="2016-10" db="EMBL/GenBank/DDBJ databases">
        <authorList>
            <person name="Varghese N."/>
            <person name="Submissions S."/>
        </authorList>
    </citation>
    <scope>NUCLEOTIDE SEQUENCE [LARGE SCALE GENOMIC DNA]</scope>
    <source>
        <strain evidence="5">LMG 26031</strain>
    </source>
</reference>
<protein>
    <submittedName>
        <fullName evidence="4">Malonate decarboxylase beta subunit</fullName>
    </submittedName>
</protein>